<sequence length="83" mass="9310">MVVGRSRSSAIVISSIGPFLSNHIRQMWIFSGDLMFPWECTSSIWVVSIRLSLVGNQRQFVAKFCSGGANHGKAHWAVFNPNW</sequence>
<reference evidence="1 2" key="2">
    <citation type="journal article" date="2022" name="Mol. Ecol. Resour.">
        <title>The genomes of chicory, endive, great burdock and yacon provide insights into Asteraceae paleo-polyploidization history and plant inulin production.</title>
        <authorList>
            <person name="Fan W."/>
            <person name="Wang S."/>
            <person name="Wang H."/>
            <person name="Wang A."/>
            <person name="Jiang F."/>
            <person name="Liu H."/>
            <person name="Zhao H."/>
            <person name="Xu D."/>
            <person name="Zhang Y."/>
        </authorList>
    </citation>
    <scope>NUCLEOTIDE SEQUENCE [LARGE SCALE GENOMIC DNA]</scope>
    <source>
        <strain evidence="2">cv. Punajuju</strain>
        <tissue evidence="1">Leaves</tissue>
    </source>
</reference>
<keyword evidence="2" id="KW-1185">Reference proteome</keyword>
<gene>
    <name evidence="1" type="ORF">L2E82_11280</name>
</gene>
<evidence type="ECO:0000313" key="2">
    <source>
        <dbReference type="Proteomes" id="UP001055811"/>
    </source>
</evidence>
<evidence type="ECO:0000313" key="1">
    <source>
        <dbReference type="EMBL" id="KAI3781271.1"/>
    </source>
</evidence>
<reference evidence="2" key="1">
    <citation type="journal article" date="2022" name="Mol. Ecol. Resour.">
        <title>The genomes of chicory, endive, great burdock and yacon provide insights into Asteraceae palaeo-polyploidization history and plant inulin production.</title>
        <authorList>
            <person name="Fan W."/>
            <person name="Wang S."/>
            <person name="Wang H."/>
            <person name="Wang A."/>
            <person name="Jiang F."/>
            <person name="Liu H."/>
            <person name="Zhao H."/>
            <person name="Xu D."/>
            <person name="Zhang Y."/>
        </authorList>
    </citation>
    <scope>NUCLEOTIDE SEQUENCE [LARGE SCALE GENOMIC DNA]</scope>
    <source>
        <strain evidence="2">cv. Punajuju</strain>
    </source>
</reference>
<accession>A0ACB9GE38</accession>
<dbReference type="Proteomes" id="UP001055811">
    <property type="component" value="Linkage Group LG02"/>
</dbReference>
<comment type="caution">
    <text evidence="1">The sequence shown here is derived from an EMBL/GenBank/DDBJ whole genome shotgun (WGS) entry which is preliminary data.</text>
</comment>
<name>A0ACB9GE38_CICIN</name>
<organism evidence="1 2">
    <name type="scientific">Cichorium intybus</name>
    <name type="common">Chicory</name>
    <dbReference type="NCBI Taxonomy" id="13427"/>
    <lineage>
        <taxon>Eukaryota</taxon>
        <taxon>Viridiplantae</taxon>
        <taxon>Streptophyta</taxon>
        <taxon>Embryophyta</taxon>
        <taxon>Tracheophyta</taxon>
        <taxon>Spermatophyta</taxon>
        <taxon>Magnoliopsida</taxon>
        <taxon>eudicotyledons</taxon>
        <taxon>Gunneridae</taxon>
        <taxon>Pentapetalae</taxon>
        <taxon>asterids</taxon>
        <taxon>campanulids</taxon>
        <taxon>Asterales</taxon>
        <taxon>Asteraceae</taxon>
        <taxon>Cichorioideae</taxon>
        <taxon>Cichorieae</taxon>
        <taxon>Cichoriinae</taxon>
        <taxon>Cichorium</taxon>
    </lineage>
</organism>
<dbReference type="EMBL" id="CM042010">
    <property type="protein sequence ID" value="KAI3781271.1"/>
    <property type="molecule type" value="Genomic_DNA"/>
</dbReference>
<protein>
    <submittedName>
        <fullName evidence="1">Uncharacterized protein</fullName>
    </submittedName>
</protein>
<proteinExistence type="predicted"/>